<evidence type="ECO:0000313" key="13">
    <source>
        <dbReference type="EMBL" id="KAJ0968605.1"/>
    </source>
</evidence>
<dbReference type="InterPro" id="IPR013083">
    <property type="entry name" value="Znf_RING/FYVE/PHD"/>
</dbReference>
<evidence type="ECO:0000256" key="1">
    <source>
        <dbReference type="ARBA" id="ARBA00004167"/>
    </source>
</evidence>
<dbReference type="SUPFAM" id="SSF57850">
    <property type="entry name" value="RING/U-box"/>
    <property type="match status" value="1"/>
</dbReference>
<sequence length="155" mass="16415">MRPPPPPPPPSPPPVEPSLSENKWGPYSSAREFVANIAIVLIVPIAAILAFFFFFALVGFLLRRLRRHHKLLKNPAVDVPPAILFSPATKMAGADAGCGICLSEFTDGDRVRVLPACAHGFHVTCVDAWLASRPSCPTCCAAIVAAAAAANPPEP</sequence>
<evidence type="ECO:0000256" key="2">
    <source>
        <dbReference type="ARBA" id="ARBA00022679"/>
    </source>
</evidence>
<gene>
    <name evidence="13" type="ORF">J5N97_025522</name>
</gene>
<dbReference type="Proteomes" id="UP001085076">
    <property type="component" value="Miscellaneous, Linkage group lg07"/>
</dbReference>
<keyword evidence="3 11" id="KW-0812">Transmembrane</keyword>
<dbReference type="SMART" id="SM00184">
    <property type="entry name" value="RING"/>
    <property type="match status" value="1"/>
</dbReference>
<evidence type="ECO:0000256" key="3">
    <source>
        <dbReference type="ARBA" id="ARBA00022692"/>
    </source>
</evidence>
<dbReference type="PROSITE" id="PS50089">
    <property type="entry name" value="ZF_RING_2"/>
    <property type="match status" value="1"/>
</dbReference>
<dbReference type="InterPro" id="IPR044602">
    <property type="entry name" value="ATL10/ATL72-79-like"/>
</dbReference>
<dbReference type="EMBL" id="JAGGNH010000007">
    <property type="protein sequence ID" value="KAJ0968605.1"/>
    <property type="molecule type" value="Genomic_DNA"/>
</dbReference>
<dbReference type="Pfam" id="PF13639">
    <property type="entry name" value="zf-RING_2"/>
    <property type="match status" value="1"/>
</dbReference>
<dbReference type="GO" id="GO:0008270">
    <property type="term" value="F:zinc ion binding"/>
    <property type="evidence" value="ECO:0007669"/>
    <property type="project" value="UniProtKB-KW"/>
</dbReference>
<feature type="region of interest" description="Disordered" evidence="10">
    <location>
        <begin position="1"/>
        <end position="20"/>
    </location>
</feature>
<dbReference type="InterPro" id="IPR001841">
    <property type="entry name" value="Znf_RING"/>
</dbReference>
<keyword evidence="2" id="KW-0808">Transferase</keyword>
<evidence type="ECO:0000256" key="5">
    <source>
        <dbReference type="ARBA" id="ARBA00022833"/>
    </source>
</evidence>
<feature type="transmembrane region" description="Helical" evidence="11">
    <location>
        <begin position="33"/>
        <end position="62"/>
    </location>
</feature>
<evidence type="ECO:0000256" key="10">
    <source>
        <dbReference type="SAM" id="MobiDB-lite"/>
    </source>
</evidence>
<dbReference type="Gene3D" id="3.30.40.10">
    <property type="entry name" value="Zinc/RING finger domain, C3HC4 (zinc finger)"/>
    <property type="match status" value="1"/>
</dbReference>
<keyword evidence="6 11" id="KW-1133">Transmembrane helix</keyword>
<keyword evidence="4" id="KW-0479">Metal-binding</keyword>
<keyword evidence="14" id="KW-1185">Reference proteome</keyword>
<evidence type="ECO:0000313" key="14">
    <source>
        <dbReference type="Proteomes" id="UP001085076"/>
    </source>
</evidence>
<organism evidence="13 14">
    <name type="scientific">Dioscorea zingiberensis</name>
    <dbReference type="NCBI Taxonomy" id="325984"/>
    <lineage>
        <taxon>Eukaryota</taxon>
        <taxon>Viridiplantae</taxon>
        <taxon>Streptophyta</taxon>
        <taxon>Embryophyta</taxon>
        <taxon>Tracheophyta</taxon>
        <taxon>Spermatophyta</taxon>
        <taxon>Magnoliopsida</taxon>
        <taxon>Liliopsida</taxon>
        <taxon>Dioscoreales</taxon>
        <taxon>Dioscoreaceae</taxon>
        <taxon>Dioscorea</taxon>
    </lineage>
</organism>
<dbReference type="OrthoDB" id="8062037at2759"/>
<dbReference type="PANTHER" id="PTHR46905">
    <property type="entry name" value="RING-H2 FINGER PROTEIN ATL78"/>
    <property type="match status" value="1"/>
</dbReference>
<proteinExistence type="inferred from homology"/>
<keyword evidence="7 11" id="KW-0472">Membrane</keyword>
<evidence type="ECO:0000256" key="11">
    <source>
        <dbReference type="SAM" id="Phobius"/>
    </source>
</evidence>
<protein>
    <recommendedName>
        <fullName evidence="12">RING-type domain-containing protein</fullName>
    </recommendedName>
</protein>
<dbReference type="PANTHER" id="PTHR46905:SF1">
    <property type="entry name" value="RING-TYPE E3 UBIQUITIN TRANSFERASE"/>
    <property type="match status" value="1"/>
</dbReference>
<dbReference type="AlphaFoldDB" id="A0A9D5C9Z1"/>
<comment type="subcellular location">
    <subcellularLocation>
        <location evidence="1">Membrane</location>
        <topology evidence="1">Single-pass membrane protein</topology>
    </subcellularLocation>
</comment>
<evidence type="ECO:0000259" key="12">
    <source>
        <dbReference type="PROSITE" id="PS50089"/>
    </source>
</evidence>
<accession>A0A9D5C9Z1</accession>
<feature type="compositionally biased region" description="Pro residues" evidence="10">
    <location>
        <begin position="1"/>
        <end position="16"/>
    </location>
</feature>
<dbReference type="SMART" id="SM01197">
    <property type="entry name" value="FANCL_C"/>
    <property type="match status" value="1"/>
</dbReference>
<keyword evidence="5" id="KW-0862">Zinc</keyword>
<evidence type="ECO:0000256" key="8">
    <source>
        <dbReference type="ARBA" id="ARBA00024209"/>
    </source>
</evidence>
<comment type="caution">
    <text evidence="13">The sequence shown here is derived from an EMBL/GenBank/DDBJ whole genome shotgun (WGS) entry which is preliminary data.</text>
</comment>
<reference evidence="13" key="1">
    <citation type="submission" date="2021-03" db="EMBL/GenBank/DDBJ databases">
        <authorList>
            <person name="Li Z."/>
            <person name="Yang C."/>
        </authorList>
    </citation>
    <scope>NUCLEOTIDE SEQUENCE</scope>
    <source>
        <strain evidence="13">Dzin_1.0</strain>
        <tissue evidence="13">Leaf</tissue>
    </source>
</reference>
<evidence type="ECO:0000256" key="4">
    <source>
        <dbReference type="ARBA" id="ARBA00022723"/>
    </source>
</evidence>
<reference evidence="13" key="2">
    <citation type="journal article" date="2022" name="Hortic Res">
        <title>The genome of Dioscorea zingiberensis sheds light on the biosynthesis, origin and evolution of the medicinally important diosgenin saponins.</title>
        <authorList>
            <person name="Li Y."/>
            <person name="Tan C."/>
            <person name="Li Z."/>
            <person name="Guo J."/>
            <person name="Li S."/>
            <person name="Chen X."/>
            <person name="Wang C."/>
            <person name="Dai X."/>
            <person name="Yang H."/>
            <person name="Song W."/>
            <person name="Hou L."/>
            <person name="Xu J."/>
            <person name="Tong Z."/>
            <person name="Xu A."/>
            <person name="Yuan X."/>
            <person name="Wang W."/>
            <person name="Yang Q."/>
            <person name="Chen L."/>
            <person name="Sun Z."/>
            <person name="Wang K."/>
            <person name="Pan B."/>
            <person name="Chen J."/>
            <person name="Bao Y."/>
            <person name="Liu F."/>
            <person name="Qi X."/>
            <person name="Gang D.R."/>
            <person name="Wen J."/>
            <person name="Li J."/>
        </authorList>
    </citation>
    <scope>NUCLEOTIDE SEQUENCE</scope>
    <source>
        <strain evidence="13">Dzin_1.0</strain>
    </source>
</reference>
<comment type="similarity">
    <text evidence="8">Belongs to the RING-type zinc finger family. ATL subfamily.</text>
</comment>
<name>A0A9D5C9Z1_9LILI</name>
<dbReference type="GO" id="GO:0016567">
    <property type="term" value="P:protein ubiquitination"/>
    <property type="evidence" value="ECO:0007669"/>
    <property type="project" value="InterPro"/>
</dbReference>
<feature type="domain" description="RING-type" evidence="12">
    <location>
        <begin position="98"/>
        <end position="139"/>
    </location>
</feature>
<evidence type="ECO:0000256" key="7">
    <source>
        <dbReference type="ARBA" id="ARBA00023136"/>
    </source>
</evidence>
<dbReference type="GO" id="GO:0016740">
    <property type="term" value="F:transferase activity"/>
    <property type="evidence" value="ECO:0007669"/>
    <property type="project" value="UniProtKB-KW"/>
</dbReference>
<evidence type="ECO:0000256" key="6">
    <source>
        <dbReference type="ARBA" id="ARBA00022989"/>
    </source>
</evidence>
<evidence type="ECO:0000256" key="9">
    <source>
        <dbReference type="PROSITE-ProRule" id="PRU00175"/>
    </source>
</evidence>
<keyword evidence="9" id="KW-0863">Zinc-finger</keyword>
<dbReference type="GO" id="GO:0016020">
    <property type="term" value="C:membrane"/>
    <property type="evidence" value="ECO:0007669"/>
    <property type="project" value="UniProtKB-SubCell"/>
</dbReference>